<dbReference type="GO" id="GO:0005975">
    <property type="term" value="P:carbohydrate metabolic process"/>
    <property type="evidence" value="ECO:0007669"/>
    <property type="project" value="InterPro"/>
</dbReference>
<protein>
    <recommendedName>
        <fullName evidence="4">Putative glucose-6-phosphate 1-epimerase</fullName>
        <ecNumber evidence="4">5.1.3.15</ecNumber>
    </recommendedName>
</protein>
<dbReference type="Proteomes" id="UP000604083">
    <property type="component" value="Unassembled WGS sequence"/>
</dbReference>
<dbReference type="Pfam" id="PF01263">
    <property type="entry name" value="Aldose_epim"/>
    <property type="match status" value="1"/>
</dbReference>
<comment type="similarity">
    <text evidence="2 4">Belongs to the glucose-6-phosphate 1-epimerase family.</text>
</comment>
<proteinExistence type="inferred from homology"/>
<evidence type="ECO:0000256" key="5">
    <source>
        <dbReference type="PIRSR" id="PIRSR016020-1"/>
    </source>
</evidence>
<dbReference type="Gene3D" id="2.70.98.10">
    <property type="match status" value="1"/>
</dbReference>
<dbReference type="GO" id="GO:0047938">
    <property type="term" value="F:glucose-6-phosphate 1-epimerase activity"/>
    <property type="evidence" value="ECO:0007669"/>
    <property type="project" value="UniProtKB-UniRule"/>
</dbReference>
<keyword evidence="7" id="KW-1185">Reference proteome</keyword>
<dbReference type="EMBL" id="JAENIO010000033">
    <property type="protein sequence ID" value="MBK1834824.1"/>
    <property type="molecule type" value="Genomic_DNA"/>
</dbReference>
<feature type="active site" evidence="5">
    <location>
        <position position="163"/>
    </location>
</feature>
<evidence type="ECO:0000313" key="7">
    <source>
        <dbReference type="Proteomes" id="UP000604083"/>
    </source>
</evidence>
<dbReference type="GO" id="GO:0005737">
    <property type="term" value="C:cytoplasm"/>
    <property type="evidence" value="ECO:0007669"/>
    <property type="project" value="TreeGrafter"/>
</dbReference>
<dbReference type="EC" id="5.1.3.15" evidence="4"/>
<dbReference type="InterPro" id="IPR011013">
    <property type="entry name" value="Gal_mutarotase_sf_dom"/>
</dbReference>
<feature type="active site" evidence="5">
    <location>
        <position position="268"/>
    </location>
</feature>
<dbReference type="PANTHER" id="PTHR11122:SF13">
    <property type="entry name" value="GLUCOSE-6-PHOSPHATE 1-EPIMERASE"/>
    <property type="match status" value="1"/>
</dbReference>
<name>A0A934RNW0_9BACT</name>
<dbReference type="InterPro" id="IPR014718">
    <property type="entry name" value="GH-type_carb-bd"/>
</dbReference>
<organism evidence="6 7">
    <name type="scientific">Roseibacillus ishigakijimensis</name>
    <dbReference type="NCBI Taxonomy" id="454146"/>
    <lineage>
        <taxon>Bacteria</taxon>
        <taxon>Pseudomonadati</taxon>
        <taxon>Verrucomicrobiota</taxon>
        <taxon>Verrucomicrobiia</taxon>
        <taxon>Verrucomicrobiales</taxon>
        <taxon>Verrucomicrobiaceae</taxon>
        <taxon>Roseibacillus</taxon>
    </lineage>
</organism>
<dbReference type="CDD" id="cd09020">
    <property type="entry name" value="D-hex-6-P-epi_like"/>
    <property type="match status" value="1"/>
</dbReference>
<accession>A0A934RNW0</accession>
<evidence type="ECO:0000256" key="3">
    <source>
        <dbReference type="ARBA" id="ARBA00023235"/>
    </source>
</evidence>
<dbReference type="PIRSF" id="PIRSF016020">
    <property type="entry name" value="PHexose_mutarotase"/>
    <property type="match status" value="1"/>
</dbReference>
<dbReference type="AlphaFoldDB" id="A0A934RNW0"/>
<dbReference type="InterPro" id="IPR025532">
    <property type="entry name" value="G6P_1-epimerase"/>
</dbReference>
<comment type="caution">
    <text evidence="6">The sequence shown here is derived from an EMBL/GenBank/DDBJ whole genome shotgun (WGS) entry which is preliminary data.</text>
</comment>
<evidence type="ECO:0000256" key="1">
    <source>
        <dbReference type="ARBA" id="ARBA00001096"/>
    </source>
</evidence>
<keyword evidence="3 4" id="KW-0413">Isomerase</keyword>
<evidence type="ECO:0000256" key="4">
    <source>
        <dbReference type="PIRNR" id="PIRNR016020"/>
    </source>
</evidence>
<dbReference type="SUPFAM" id="SSF74650">
    <property type="entry name" value="Galactose mutarotase-like"/>
    <property type="match status" value="1"/>
</dbReference>
<dbReference type="InterPro" id="IPR008183">
    <property type="entry name" value="Aldose_1/G6P_1-epimerase"/>
</dbReference>
<sequence>MAPALPAECQEIFLAPGYPALQIKTDHCQATLALHGAHLIHWQPAHCQQPVLYTSPQAVFQEGKAIRGGIPLCWPWFNAHPTAPDRHPSHGVARTRFWQLESVAIEAAEARLSLILPPDDETRRHVPFPFFLRATFHLGKTCSVLLETQNRGTRNALVGGALHSYLALSSLAHCKLLGLENTPAIDTTPTPERILPGEESPLTIRGEVDRIYTGTALPVTLRDPGWQREIALSKEGSLSTVIWNPAEEKAAALADLPDQGYQDFVCIEAANARQDTRIIAPGAWHRLGTTLRVTNPEG</sequence>
<evidence type="ECO:0000256" key="2">
    <source>
        <dbReference type="ARBA" id="ARBA00005866"/>
    </source>
</evidence>
<gene>
    <name evidence="6" type="ORF">JIN78_12200</name>
</gene>
<reference evidence="6" key="1">
    <citation type="submission" date="2021-01" db="EMBL/GenBank/DDBJ databases">
        <title>Modified the classification status of verrucomicrobia.</title>
        <authorList>
            <person name="Feng X."/>
        </authorList>
    </citation>
    <scope>NUCLEOTIDE SEQUENCE</scope>
    <source>
        <strain evidence="6">KCTC 12986</strain>
    </source>
</reference>
<dbReference type="RefSeq" id="WP_200392258.1">
    <property type="nucleotide sequence ID" value="NZ_JAENIO010000033.1"/>
</dbReference>
<comment type="catalytic activity">
    <reaction evidence="1">
        <text>alpha-D-glucose 6-phosphate = beta-D-glucose 6-phosphate</text>
        <dbReference type="Rhea" id="RHEA:16249"/>
        <dbReference type="ChEBI" id="CHEBI:58225"/>
        <dbReference type="ChEBI" id="CHEBI:58247"/>
        <dbReference type="EC" id="5.1.3.15"/>
    </reaction>
</comment>
<evidence type="ECO:0000313" key="6">
    <source>
        <dbReference type="EMBL" id="MBK1834824.1"/>
    </source>
</evidence>
<dbReference type="GO" id="GO:0030246">
    <property type="term" value="F:carbohydrate binding"/>
    <property type="evidence" value="ECO:0007669"/>
    <property type="project" value="UniProtKB-UniRule"/>
</dbReference>
<dbReference type="PANTHER" id="PTHR11122">
    <property type="entry name" value="APOSPORY-ASSOCIATED PROTEIN C-RELATED"/>
    <property type="match status" value="1"/>
</dbReference>